<reference evidence="1 2" key="1">
    <citation type="submission" date="2016-10" db="EMBL/GenBank/DDBJ databases">
        <authorList>
            <person name="de Groot N.N."/>
        </authorList>
    </citation>
    <scope>NUCLEOTIDE SEQUENCE [LARGE SCALE GENOMIC DNA]</scope>
    <source>
        <strain evidence="1 2">CECT 7543</strain>
    </source>
</reference>
<evidence type="ECO:0000313" key="1">
    <source>
        <dbReference type="EMBL" id="SDO53946.1"/>
    </source>
</evidence>
<name>A0A1H0KDN1_9PSED</name>
<protein>
    <submittedName>
        <fullName evidence="1">Uncharacterized protein</fullName>
    </submittedName>
</protein>
<gene>
    <name evidence="1" type="ORF">SAMN04489798_3211</name>
</gene>
<dbReference type="AlphaFoldDB" id="A0A1H0KDN1"/>
<dbReference type="EMBL" id="LT629705">
    <property type="protein sequence ID" value="SDO53946.1"/>
    <property type="molecule type" value="Genomic_DNA"/>
</dbReference>
<proteinExistence type="predicted"/>
<sequence>MAARKWLHALPAIRRKGTRHESPNPLLSNQRGVRMSIAQISLPKGVGPHAEKLFDAITQASTADDLNRAGGKAEGFVLGLESAKAIKSQVAESLYVAYDDAASQRAGELA</sequence>
<evidence type="ECO:0000313" key="2">
    <source>
        <dbReference type="Proteomes" id="UP000198827"/>
    </source>
</evidence>
<dbReference type="Proteomes" id="UP000198827">
    <property type="component" value="Chromosome I"/>
</dbReference>
<organism evidence="1 2">
    <name type="scientific">Pseudomonas arsenicoxydans</name>
    <dbReference type="NCBI Taxonomy" id="702115"/>
    <lineage>
        <taxon>Bacteria</taxon>
        <taxon>Pseudomonadati</taxon>
        <taxon>Pseudomonadota</taxon>
        <taxon>Gammaproteobacteria</taxon>
        <taxon>Pseudomonadales</taxon>
        <taxon>Pseudomonadaceae</taxon>
        <taxon>Pseudomonas</taxon>
    </lineage>
</organism>
<accession>A0A1H0KDN1</accession>